<dbReference type="GeneID" id="19144559"/>
<protein>
    <submittedName>
        <fullName evidence="1">Uncharacterized protein</fullName>
    </submittedName>
</protein>
<dbReference type="Proteomes" id="UP000053841">
    <property type="component" value="Unassembled WGS sequence"/>
</dbReference>
<evidence type="ECO:0000313" key="1">
    <source>
        <dbReference type="EMBL" id="EUC26938.1"/>
    </source>
</evidence>
<accession>W6XN60</accession>
<gene>
    <name evidence="1" type="ORF">COCCADRAFT_112977</name>
</gene>
<proteinExistence type="predicted"/>
<keyword evidence="2" id="KW-1185">Reference proteome</keyword>
<dbReference type="AlphaFoldDB" id="W6XN60"/>
<evidence type="ECO:0000313" key="2">
    <source>
        <dbReference type="Proteomes" id="UP000053841"/>
    </source>
</evidence>
<dbReference type="OrthoDB" id="5152741at2759"/>
<organism evidence="1 2">
    <name type="scientific">Cochliobolus carbonum (strain 26-R-13)</name>
    <name type="common">Maize leaf spot fungus</name>
    <name type="synonym">Bipolaris zeicola</name>
    <dbReference type="NCBI Taxonomy" id="930089"/>
    <lineage>
        <taxon>Eukaryota</taxon>
        <taxon>Fungi</taxon>
        <taxon>Dikarya</taxon>
        <taxon>Ascomycota</taxon>
        <taxon>Pezizomycotina</taxon>
        <taxon>Dothideomycetes</taxon>
        <taxon>Pleosporomycetidae</taxon>
        <taxon>Pleosporales</taxon>
        <taxon>Pleosporineae</taxon>
        <taxon>Pleosporaceae</taxon>
        <taxon>Bipolaris</taxon>
    </lineage>
</organism>
<name>W6XN60_COCC2</name>
<dbReference type="KEGG" id="bze:COCCADRAFT_112977"/>
<reference evidence="1 2" key="1">
    <citation type="journal article" date="2013" name="PLoS Genet.">
        <title>Comparative genome structure, secondary metabolite, and effector coding capacity across Cochliobolus pathogens.</title>
        <authorList>
            <person name="Condon B.J."/>
            <person name="Leng Y."/>
            <person name="Wu D."/>
            <person name="Bushley K.E."/>
            <person name="Ohm R.A."/>
            <person name="Otillar R."/>
            <person name="Martin J."/>
            <person name="Schackwitz W."/>
            <person name="Grimwood J."/>
            <person name="MohdZainudin N."/>
            <person name="Xue C."/>
            <person name="Wang R."/>
            <person name="Manning V.A."/>
            <person name="Dhillon B."/>
            <person name="Tu Z.J."/>
            <person name="Steffenson B.J."/>
            <person name="Salamov A."/>
            <person name="Sun H."/>
            <person name="Lowry S."/>
            <person name="LaButti K."/>
            <person name="Han J."/>
            <person name="Copeland A."/>
            <person name="Lindquist E."/>
            <person name="Barry K."/>
            <person name="Schmutz J."/>
            <person name="Baker S.E."/>
            <person name="Ciuffetti L.M."/>
            <person name="Grigoriev I.V."/>
            <person name="Zhong S."/>
            <person name="Turgeon B.G."/>
        </authorList>
    </citation>
    <scope>NUCLEOTIDE SEQUENCE [LARGE SCALE GENOMIC DNA]</scope>
    <source>
        <strain evidence="1 2">26-R-13</strain>
    </source>
</reference>
<dbReference type="EMBL" id="KI965056">
    <property type="protein sequence ID" value="EUC26938.1"/>
    <property type="molecule type" value="Genomic_DNA"/>
</dbReference>
<dbReference type="HOGENOM" id="CLU_193381_0_0_1"/>
<dbReference type="RefSeq" id="XP_007718758.1">
    <property type="nucleotide sequence ID" value="XM_007720568.1"/>
</dbReference>
<sequence>MPKDALDKHYALREFTILVPAYTLDPILALPIRPIETSLEEKRSILSLKRIAVSLGDYIINDKD</sequence>